<evidence type="ECO:0000259" key="2">
    <source>
        <dbReference type="Pfam" id="PF16525"/>
    </source>
</evidence>
<dbReference type="EMBL" id="LR134356">
    <property type="protein sequence ID" value="VEG51103.1"/>
    <property type="molecule type" value="Genomic_DNA"/>
</dbReference>
<sequence length="181" mass="18057">MNSLWGSTSSNSRPGAHGTRQGKVRAVAARALVLAGAGFLAVLGLSGHAAPSATAAPDPCAASQVAKTVAMVATHTGNYLEANPRANQAITAISQQQGGPQSVAALKTYFDANPVVAGDLQRLQQPLVALSATCKLPVTLPQLFGLMQAAQQSQVVPTSQNAAVATGTAGPLPAPGAAGTR</sequence>
<dbReference type="NCBIfam" id="TIGR04530">
    <property type="entry name" value="hemophoreRv0203"/>
    <property type="match status" value="1"/>
</dbReference>
<keyword evidence="4" id="KW-1185">Reference proteome</keyword>
<dbReference type="KEGG" id="mauu:NCTC10437_00209"/>
<dbReference type="NCBIfam" id="TIGR04529">
    <property type="entry name" value="MTB_hemophore"/>
    <property type="match status" value="1"/>
</dbReference>
<gene>
    <name evidence="3" type="ORF">NCTC10437_00209</name>
</gene>
<dbReference type="InterPro" id="IPR032407">
    <property type="entry name" value="MHB"/>
</dbReference>
<dbReference type="Pfam" id="PF16525">
    <property type="entry name" value="MHB"/>
    <property type="match status" value="1"/>
</dbReference>
<dbReference type="InterPro" id="IPR038378">
    <property type="entry name" value="MHB_sf"/>
</dbReference>
<evidence type="ECO:0000256" key="1">
    <source>
        <dbReference type="SAM" id="MobiDB-lite"/>
    </source>
</evidence>
<dbReference type="GO" id="GO:0020037">
    <property type="term" value="F:heme binding"/>
    <property type="evidence" value="ECO:0007669"/>
    <property type="project" value="InterPro"/>
</dbReference>
<name>A0A448IF19_MYCAU</name>
<feature type="compositionally biased region" description="Polar residues" evidence="1">
    <location>
        <begin position="1"/>
        <end position="13"/>
    </location>
</feature>
<dbReference type="RefSeq" id="WP_083443305.1">
    <property type="nucleotide sequence ID" value="NZ_CVQQ01000033.1"/>
</dbReference>
<dbReference type="AlphaFoldDB" id="A0A448IF19"/>
<dbReference type="GO" id="GO:0015886">
    <property type="term" value="P:heme transport"/>
    <property type="evidence" value="ECO:0007669"/>
    <property type="project" value="InterPro"/>
</dbReference>
<dbReference type="Gene3D" id="1.20.20.20">
    <property type="entry name" value="Haemophore, haem-binding domain"/>
    <property type="match status" value="1"/>
</dbReference>
<feature type="domain" description="Haemophore haem-binding" evidence="2">
    <location>
        <begin position="58"/>
        <end position="135"/>
    </location>
</feature>
<accession>A0A448IF19</accession>
<evidence type="ECO:0000313" key="3">
    <source>
        <dbReference type="EMBL" id="VEG51103.1"/>
    </source>
</evidence>
<dbReference type="STRING" id="1791.GCA_001049355_05653"/>
<reference evidence="3 4" key="1">
    <citation type="submission" date="2018-12" db="EMBL/GenBank/DDBJ databases">
        <authorList>
            <consortium name="Pathogen Informatics"/>
        </authorList>
    </citation>
    <scope>NUCLEOTIDE SEQUENCE [LARGE SCALE GENOMIC DNA]</scope>
    <source>
        <strain evidence="3 4">NCTC10437</strain>
    </source>
</reference>
<evidence type="ECO:0000313" key="4">
    <source>
        <dbReference type="Proteomes" id="UP000279306"/>
    </source>
</evidence>
<dbReference type="InterPro" id="IPR030937">
    <property type="entry name" value="Hemophore_Rv0203"/>
</dbReference>
<protein>
    <submittedName>
        <fullName evidence="3">Fis family transcriptional regulator</fullName>
    </submittedName>
</protein>
<organism evidence="3 4">
    <name type="scientific">Mycolicibacterium aurum</name>
    <name type="common">Mycobacterium aurum</name>
    <dbReference type="NCBI Taxonomy" id="1791"/>
    <lineage>
        <taxon>Bacteria</taxon>
        <taxon>Bacillati</taxon>
        <taxon>Actinomycetota</taxon>
        <taxon>Actinomycetes</taxon>
        <taxon>Mycobacteriales</taxon>
        <taxon>Mycobacteriaceae</taxon>
        <taxon>Mycolicibacterium</taxon>
    </lineage>
</organism>
<dbReference type="Proteomes" id="UP000279306">
    <property type="component" value="Chromosome"/>
</dbReference>
<feature type="region of interest" description="Disordered" evidence="1">
    <location>
        <begin position="1"/>
        <end position="21"/>
    </location>
</feature>
<proteinExistence type="predicted"/>
<dbReference type="OrthoDB" id="4753125at2"/>